<protein>
    <submittedName>
        <fullName evidence="2">Uncharacterized protein</fullName>
    </submittedName>
</protein>
<organism evidence="2 3">
    <name type="scientific">Artemia franciscana</name>
    <name type="common">Brine shrimp</name>
    <name type="synonym">Artemia sanfranciscana</name>
    <dbReference type="NCBI Taxonomy" id="6661"/>
    <lineage>
        <taxon>Eukaryota</taxon>
        <taxon>Metazoa</taxon>
        <taxon>Ecdysozoa</taxon>
        <taxon>Arthropoda</taxon>
        <taxon>Crustacea</taxon>
        <taxon>Branchiopoda</taxon>
        <taxon>Anostraca</taxon>
        <taxon>Artemiidae</taxon>
        <taxon>Artemia</taxon>
    </lineage>
</organism>
<dbReference type="EMBL" id="JAVRJZ010000012">
    <property type="protein sequence ID" value="KAK2714921.1"/>
    <property type="molecule type" value="Genomic_DNA"/>
</dbReference>
<dbReference type="AlphaFoldDB" id="A0AA88HVI1"/>
<evidence type="ECO:0000313" key="3">
    <source>
        <dbReference type="Proteomes" id="UP001187531"/>
    </source>
</evidence>
<dbReference type="PANTHER" id="PTHR13338">
    <property type="entry name" value="UPF0240 PROTEIN"/>
    <property type="match status" value="1"/>
</dbReference>
<sequence length="194" mass="21879">MGIVATKAKNTVTKTLSTEYRIAKAVSQDKPTIAPKHPSSVEALEKLKAESEDAFKEDTKKDAKVSEMAKNILISTEEMKTSPSSHKQDHDTRPRDTKRYDEPEFGYTIPEKVSPGKLSIKQLLVLLSERSSDPKQWTEENLSNKYNIHPNDIRNLVQHFATMQVIIPENVKGKYSQQLIAENKSSGRTKELPS</sequence>
<evidence type="ECO:0000313" key="2">
    <source>
        <dbReference type="EMBL" id="KAK2714921.1"/>
    </source>
</evidence>
<gene>
    <name evidence="2" type="ORF">QYM36_009802</name>
</gene>
<dbReference type="GO" id="GO:0005739">
    <property type="term" value="C:mitochondrion"/>
    <property type="evidence" value="ECO:0007669"/>
    <property type="project" value="TreeGrafter"/>
</dbReference>
<dbReference type="InterPro" id="IPR009622">
    <property type="entry name" value="NDUFAF4"/>
</dbReference>
<dbReference type="GO" id="GO:0032981">
    <property type="term" value="P:mitochondrial respiratory chain complex I assembly"/>
    <property type="evidence" value="ECO:0007669"/>
    <property type="project" value="InterPro"/>
</dbReference>
<feature type="compositionally biased region" description="Basic and acidic residues" evidence="1">
    <location>
        <begin position="86"/>
        <end position="102"/>
    </location>
</feature>
<dbReference type="PANTHER" id="PTHR13338:SF4">
    <property type="entry name" value="NADH DEHYDROGENASE [UBIQUINONE] 1 ALPHA SUBCOMPLEX ASSEMBLY FACTOR 4"/>
    <property type="match status" value="1"/>
</dbReference>
<dbReference type="Pfam" id="PF06784">
    <property type="entry name" value="UPF0240"/>
    <property type="match status" value="1"/>
</dbReference>
<keyword evidence="3" id="KW-1185">Reference proteome</keyword>
<feature type="region of interest" description="Disordered" evidence="1">
    <location>
        <begin position="74"/>
        <end position="108"/>
    </location>
</feature>
<dbReference type="Proteomes" id="UP001187531">
    <property type="component" value="Unassembled WGS sequence"/>
</dbReference>
<accession>A0AA88HVI1</accession>
<reference evidence="2" key="1">
    <citation type="submission" date="2023-07" db="EMBL/GenBank/DDBJ databases">
        <title>Chromosome-level genome assembly of Artemia franciscana.</title>
        <authorList>
            <person name="Jo E."/>
        </authorList>
    </citation>
    <scope>NUCLEOTIDE SEQUENCE</scope>
    <source>
        <tissue evidence="2">Whole body</tissue>
    </source>
</reference>
<proteinExistence type="predicted"/>
<evidence type="ECO:0000256" key="1">
    <source>
        <dbReference type="SAM" id="MobiDB-lite"/>
    </source>
</evidence>
<name>A0AA88HVI1_ARTSF</name>
<comment type="caution">
    <text evidence="2">The sequence shown here is derived from an EMBL/GenBank/DDBJ whole genome shotgun (WGS) entry which is preliminary data.</text>
</comment>